<dbReference type="GO" id="GO:0016787">
    <property type="term" value="F:hydrolase activity"/>
    <property type="evidence" value="ECO:0007669"/>
    <property type="project" value="UniProtKB-KW"/>
</dbReference>
<dbReference type="InterPro" id="IPR016292">
    <property type="entry name" value="Epoxide_hydrolase"/>
</dbReference>
<dbReference type="Gene3D" id="3.40.50.1820">
    <property type="entry name" value="alpha/beta hydrolase"/>
    <property type="match status" value="1"/>
</dbReference>
<evidence type="ECO:0000256" key="3">
    <source>
        <dbReference type="ARBA" id="ARBA00022801"/>
    </source>
</evidence>
<dbReference type="InterPro" id="IPR010497">
    <property type="entry name" value="Epoxide_hydro_N"/>
</dbReference>
<evidence type="ECO:0000256" key="2">
    <source>
        <dbReference type="ARBA" id="ARBA00022797"/>
    </source>
</evidence>
<dbReference type="InterPro" id="IPR029058">
    <property type="entry name" value="AB_hydrolase_fold"/>
</dbReference>
<evidence type="ECO:0000256" key="1">
    <source>
        <dbReference type="ARBA" id="ARBA00010088"/>
    </source>
</evidence>
<accession>A0ABS0CB46</accession>
<comment type="caution">
    <text evidence="6">The sequence shown here is derived from an EMBL/GenBank/DDBJ whole genome shotgun (WGS) entry which is preliminary data.</text>
</comment>
<protein>
    <submittedName>
        <fullName evidence="6">Alpha/beta fold hydrolase</fullName>
    </submittedName>
</protein>
<dbReference type="PANTHER" id="PTHR21661:SF35">
    <property type="entry name" value="EPOXIDE HYDROLASE"/>
    <property type="match status" value="1"/>
</dbReference>
<dbReference type="PIRSF" id="PIRSF001112">
    <property type="entry name" value="Epoxide_hydrolase"/>
    <property type="match status" value="1"/>
</dbReference>
<evidence type="ECO:0000256" key="4">
    <source>
        <dbReference type="SAM" id="MobiDB-lite"/>
    </source>
</evidence>
<feature type="domain" description="Epoxide hydrolase N-terminal" evidence="5">
    <location>
        <begin position="7"/>
        <end position="112"/>
    </location>
</feature>
<proteinExistence type="inferred from homology"/>
<dbReference type="RefSeq" id="WP_195034097.1">
    <property type="nucleotide sequence ID" value="NZ_JADLRE010000013.1"/>
</dbReference>
<dbReference type="Pfam" id="PF06441">
    <property type="entry name" value="EHN"/>
    <property type="match status" value="1"/>
</dbReference>
<name>A0ABS0CB46_9NOCA</name>
<gene>
    <name evidence="6" type="ORF">IU470_18360</name>
</gene>
<keyword evidence="7" id="KW-1185">Reference proteome</keyword>
<evidence type="ECO:0000313" key="6">
    <source>
        <dbReference type="EMBL" id="MBF6227060.1"/>
    </source>
</evidence>
<organism evidence="6 7">
    <name type="scientific">Nocardia abscessus</name>
    <dbReference type="NCBI Taxonomy" id="120957"/>
    <lineage>
        <taxon>Bacteria</taxon>
        <taxon>Bacillati</taxon>
        <taxon>Actinomycetota</taxon>
        <taxon>Actinomycetes</taxon>
        <taxon>Mycobacteriales</taxon>
        <taxon>Nocardiaceae</taxon>
        <taxon>Nocardia</taxon>
    </lineage>
</organism>
<dbReference type="SUPFAM" id="SSF53474">
    <property type="entry name" value="alpha/beta-Hydrolases"/>
    <property type="match status" value="1"/>
</dbReference>
<sequence>MTTDQDIRPFRIDIPQEKIDDLHRRLAGTPWPNDLPGAKWDKGMRVSYLRPLAEYWRTEFDWRAVEAKLNELPHFVTGIDGQQVHFLHVRSPEPDALPLVLNHGWPASFVEFLEVLGPLSDPRAHGGDPADAFHLVVPSLPGFAFSEVSPDPGAGSTERFAEVVAALMARLGYDRYGVQGGDAGYFIAARLGHIAREHLAGLHVNGPITIPAWDSGDADSWGGTEESAAAGEWSAAGAQTEYSPEDQAKLATLTGPESYARYDYATLQANRPQTLAIGIQDSPAGLLAWITDLFRQYTNPAIELPEDAVGRDALLTNVSLYWFTGTFASSLRLYSESAAWGAPVRKSDVPTAAALFPGDLSIRKLAEDAHNIVRWTEFDRGGHFAAMEAPDLLTADVREFFRTRR</sequence>
<dbReference type="Proteomes" id="UP000807309">
    <property type="component" value="Unassembled WGS sequence"/>
</dbReference>
<dbReference type="InterPro" id="IPR000639">
    <property type="entry name" value="Epox_hydrolase-like"/>
</dbReference>
<dbReference type="EMBL" id="JADLRE010000013">
    <property type="protein sequence ID" value="MBF6227060.1"/>
    <property type="molecule type" value="Genomic_DNA"/>
</dbReference>
<evidence type="ECO:0000313" key="7">
    <source>
        <dbReference type="Proteomes" id="UP000807309"/>
    </source>
</evidence>
<feature type="region of interest" description="Disordered" evidence="4">
    <location>
        <begin position="216"/>
        <end position="245"/>
    </location>
</feature>
<comment type="similarity">
    <text evidence="1">Belongs to the peptidase S33 family.</text>
</comment>
<reference evidence="6 7" key="1">
    <citation type="submission" date="2020-10" db="EMBL/GenBank/DDBJ databases">
        <title>Identification of Nocardia species via Next-generation sequencing and recognition of intraspecies genetic diversity.</title>
        <authorList>
            <person name="Li P."/>
            <person name="Li P."/>
            <person name="Lu B."/>
        </authorList>
    </citation>
    <scope>NUCLEOTIDE SEQUENCE [LARGE SCALE GENOMIC DNA]</scope>
    <source>
        <strain evidence="6 7">N-11</strain>
    </source>
</reference>
<feature type="compositionally biased region" description="Low complexity" evidence="4">
    <location>
        <begin position="220"/>
        <end position="238"/>
    </location>
</feature>
<dbReference type="PANTHER" id="PTHR21661">
    <property type="entry name" value="EPOXIDE HYDROLASE 1-RELATED"/>
    <property type="match status" value="1"/>
</dbReference>
<keyword evidence="2" id="KW-0058">Aromatic hydrocarbons catabolism</keyword>
<dbReference type="PRINTS" id="PR00412">
    <property type="entry name" value="EPOXHYDRLASE"/>
</dbReference>
<evidence type="ECO:0000259" key="5">
    <source>
        <dbReference type="Pfam" id="PF06441"/>
    </source>
</evidence>
<keyword evidence="3 6" id="KW-0378">Hydrolase</keyword>